<proteinExistence type="predicted"/>
<gene>
    <name evidence="2" type="ORF">PGLA2088_LOCUS16170</name>
</gene>
<dbReference type="Proteomes" id="UP000626109">
    <property type="component" value="Unassembled WGS sequence"/>
</dbReference>
<dbReference type="EMBL" id="CAJNNW010020385">
    <property type="protein sequence ID" value="CAE8666161.1"/>
    <property type="molecule type" value="Genomic_DNA"/>
</dbReference>
<feature type="region of interest" description="Disordered" evidence="1">
    <location>
        <begin position="502"/>
        <end position="521"/>
    </location>
</feature>
<feature type="compositionally biased region" description="Basic and acidic residues" evidence="1">
    <location>
        <begin position="587"/>
        <end position="620"/>
    </location>
</feature>
<evidence type="ECO:0000313" key="2">
    <source>
        <dbReference type="EMBL" id="CAE8666161.1"/>
    </source>
</evidence>
<comment type="caution">
    <text evidence="2">The sequence shown here is derived from an EMBL/GenBank/DDBJ whole genome shotgun (WGS) entry which is preliminary data.</text>
</comment>
<protein>
    <submittedName>
        <fullName evidence="2">Uncharacterized protein</fullName>
    </submittedName>
</protein>
<feature type="region of interest" description="Disordered" evidence="1">
    <location>
        <begin position="575"/>
        <end position="645"/>
    </location>
</feature>
<reference evidence="2" key="1">
    <citation type="submission" date="2021-02" db="EMBL/GenBank/DDBJ databases">
        <authorList>
            <person name="Dougan E. K."/>
            <person name="Rhodes N."/>
            <person name="Thang M."/>
            <person name="Chan C."/>
        </authorList>
    </citation>
    <scope>NUCLEOTIDE SEQUENCE</scope>
</reference>
<name>A0A813IYH2_POLGL</name>
<feature type="region of interest" description="Disordered" evidence="1">
    <location>
        <begin position="869"/>
        <end position="905"/>
    </location>
</feature>
<accession>A0A813IYH2</accession>
<sequence>MDAASLKKGGARKLQVPKVAIDLAQLETIMKEESNRSMWNFGLYNGIQKAQAANGQGLLQNKEFLGALVKATDGTSALSAKGELRPITKVLMDEKAALDSSKYYNLLFAGQKATNITTMLTHLRRLAREPLRWAQVKQSLALSQVSSLQELVDLVSIDGLNPEGLSIDLGEETKRSPKKILKREVSLDDDGLPCYLSKIGPPTSSSSGASSSSPTKLDAHYLKALEQVDPDFAEEAYQTAASYHAKAMAADKLQKEKMAADKLQKENLNQELEKKKKQGNTKVASPAKPAQAAKEMAPKKNVLKKHNKKKTVKKHKKKNMKQVIEATKKPATSSTPSVQQLDQAEDARISYSDHIMEYKLEKHSKAGSVGIRRMFGDKKQIFSLRNNNWSFAQLLELGQLVTTKLKDELAGKKCSEASEASGFASQGGEVVASGPSCAKGVVQTLPKKADQKLLKRADRNEVEVITIPDQLPGDLHTSTSPTHPLIPHLIVPPAFPPLPPAGIHPAQEQASLPPSIHPSIPPSLIAAAEATPAEATPTTPPGLLSEDVEDEESAGAALLAFIAARPGLLALMDAPPPLPPLAKGKGKGKEKGSKGKEKGSKGKEKGSKGKDKGKGKEKGSKGKALMAMKSTTQTSAKALKRPGSNKKQVLNAKNLQKLGELSREEQVARIANLPDFASKRKAIGDCTIPLEPTDLLEIFDNKEMTKNYNRFSQTESKKDDDVSDAWKRLQESREPGKEAKKRTILLAWLHDKAILTPKFKTTCTSISFTKTRTTTLKWITTHEILLKFGSEEGMQMIKDGSFVVRKNPANKKFFQFLLNDEFMQLDIKKQQELKTSGTQKISDCQYDAIAKTIKGINVDTEDFDVEEETKITEDDLVQSGEDEKKLSLPSCSKVPAPAGDKQTPEEKVLNFSDAAAKSMPKVKYMFNTLIKDSQLNASPDQKKKCRALAKEMKGVNDQLDKHIIEENLTAQQLKDILVLAVGQHRSAKELLGKSDARSSKAKSEAGSKGKGDFLSGEWLNGCACSARDADETPLAQSALAHVLLQLWAVGRLSAISIQQISTAALADGCDHPELATLASYGGKTEEVAGSVLQPHKLFADFYEHHNGKFHEIFGTKYVDEFWNTINQNDVRVTHHAGLPTRAEDLQRCIPGWVHGDGVQYHERDSLMTWSWGSMLSMGFNSLISSFFFAAWPKLATAAGTWNTLLQVFVWSLLALASGCWPETQWDGTAWPPGSDDARRAQSPLAGGWRHFHKLPAGGSSLLW</sequence>
<organism evidence="2 3">
    <name type="scientific">Polarella glacialis</name>
    <name type="common">Dinoflagellate</name>
    <dbReference type="NCBI Taxonomy" id="89957"/>
    <lineage>
        <taxon>Eukaryota</taxon>
        <taxon>Sar</taxon>
        <taxon>Alveolata</taxon>
        <taxon>Dinophyceae</taxon>
        <taxon>Suessiales</taxon>
        <taxon>Suessiaceae</taxon>
        <taxon>Polarella</taxon>
    </lineage>
</organism>
<feature type="compositionally biased region" description="Basic residues" evidence="1">
    <location>
        <begin position="301"/>
        <end position="319"/>
    </location>
</feature>
<evidence type="ECO:0000256" key="1">
    <source>
        <dbReference type="SAM" id="MobiDB-lite"/>
    </source>
</evidence>
<feature type="region of interest" description="Disordered" evidence="1">
    <location>
        <begin position="991"/>
        <end position="1010"/>
    </location>
</feature>
<feature type="region of interest" description="Disordered" evidence="1">
    <location>
        <begin position="530"/>
        <end position="550"/>
    </location>
</feature>
<feature type="region of interest" description="Disordered" evidence="1">
    <location>
        <begin position="272"/>
        <end position="319"/>
    </location>
</feature>
<feature type="compositionally biased region" description="Low complexity" evidence="1">
    <location>
        <begin position="503"/>
        <end position="514"/>
    </location>
</feature>
<dbReference type="AlphaFoldDB" id="A0A813IYH2"/>
<evidence type="ECO:0000313" key="3">
    <source>
        <dbReference type="Proteomes" id="UP000626109"/>
    </source>
</evidence>